<name>A0AAN9DZI2_CROPI</name>
<dbReference type="Proteomes" id="UP001372338">
    <property type="component" value="Unassembled WGS sequence"/>
</dbReference>
<feature type="compositionally biased region" description="Polar residues" evidence="1">
    <location>
        <begin position="1"/>
        <end position="11"/>
    </location>
</feature>
<sequence>MVRGSDSSQLGGPTDLHGEPEEDPEEDRDEELEEDPEEDPDEDPNEDLEKDSDEVPDEGDNLIALILRSRRCKQPLSLSTHIQTLTPSLFSFQTLTSSLFSVTHCSAHSRSPYAAFVLHHSLFLFSPSLPLTAIVLRHNRDRSLVAHCEPSLVARYSLWTINCCSPPPLCETKVEGTNHPSSAAVVPRQSLRFIVVSLSDDEANGEEVDLPSVPENLSINEEVEVESDNDELDVNDIDDSIDEEGEPEEEEDEDEDEEKDEDEEEEEDEDEDEDENDDEDE</sequence>
<reference evidence="2 3" key="1">
    <citation type="submission" date="2024-01" db="EMBL/GenBank/DDBJ databases">
        <title>The genomes of 5 underutilized Papilionoideae crops provide insights into root nodulation and disease resistanc.</title>
        <authorList>
            <person name="Yuan L."/>
        </authorList>
    </citation>
    <scope>NUCLEOTIDE SEQUENCE [LARGE SCALE GENOMIC DNA]</scope>
    <source>
        <strain evidence="2">ZHUSHIDOU_FW_LH</strain>
        <tissue evidence="2">Leaf</tissue>
    </source>
</reference>
<gene>
    <name evidence="2" type="ORF">RIF29_38544</name>
</gene>
<proteinExistence type="predicted"/>
<evidence type="ECO:0000313" key="2">
    <source>
        <dbReference type="EMBL" id="KAK7243733.1"/>
    </source>
</evidence>
<evidence type="ECO:0000313" key="3">
    <source>
        <dbReference type="Proteomes" id="UP001372338"/>
    </source>
</evidence>
<protein>
    <submittedName>
        <fullName evidence="2">Uncharacterized protein</fullName>
    </submittedName>
</protein>
<keyword evidence="3" id="KW-1185">Reference proteome</keyword>
<accession>A0AAN9DZI2</accession>
<organism evidence="2 3">
    <name type="scientific">Crotalaria pallida</name>
    <name type="common">Smooth rattlebox</name>
    <name type="synonym">Crotalaria striata</name>
    <dbReference type="NCBI Taxonomy" id="3830"/>
    <lineage>
        <taxon>Eukaryota</taxon>
        <taxon>Viridiplantae</taxon>
        <taxon>Streptophyta</taxon>
        <taxon>Embryophyta</taxon>
        <taxon>Tracheophyta</taxon>
        <taxon>Spermatophyta</taxon>
        <taxon>Magnoliopsida</taxon>
        <taxon>eudicotyledons</taxon>
        <taxon>Gunneridae</taxon>
        <taxon>Pentapetalae</taxon>
        <taxon>rosids</taxon>
        <taxon>fabids</taxon>
        <taxon>Fabales</taxon>
        <taxon>Fabaceae</taxon>
        <taxon>Papilionoideae</taxon>
        <taxon>50 kb inversion clade</taxon>
        <taxon>genistoids sensu lato</taxon>
        <taxon>core genistoids</taxon>
        <taxon>Crotalarieae</taxon>
        <taxon>Crotalaria</taxon>
    </lineage>
</organism>
<dbReference type="EMBL" id="JAYWIO010000008">
    <property type="protein sequence ID" value="KAK7243733.1"/>
    <property type="molecule type" value="Genomic_DNA"/>
</dbReference>
<feature type="region of interest" description="Disordered" evidence="1">
    <location>
        <begin position="1"/>
        <end position="57"/>
    </location>
</feature>
<evidence type="ECO:0000256" key="1">
    <source>
        <dbReference type="SAM" id="MobiDB-lite"/>
    </source>
</evidence>
<feature type="compositionally biased region" description="Acidic residues" evidence="1">
    <location>
        <begin position="20"/>
        <end position="57"/>
    </location>
</feature>
<comment type="caution">
    <text evidence="2">The sequence shown here is derived from an EMBL/GenBank/DDBJ whole genome shotgun (WGS) entry which is preliminary data.</text>
</comment>
<dbReference type="AlphaFoldDB" id="A0AAN9DZI2"/>
<feature type="region of interest" description="Disordered" evidence="1">
    <location>
        <begin position="223"/>
        <end position="281"/>
    </location>
</feature>